<dbReference type="HAMAP" id="MF_00316">
    <property type="entry name" value="MobA"/>
    <property type="match status" value="1"/>
</dbReference>
<feature type="domain" description="MobA-like NTP transferase" evidence="9">
    <location>
        <begin position="9"/>
        <end position="167"/>
    </location>
</feature>
<dbReference type="NCBIfam" id="TIGR02665">
    <property type="entry name" value="molyb_mobA"/>
    <property type="match status" value="1"/>
</dbReference>
<evidence type="ECO:0000256" key="4">
    <source>
        <dbReference type="ARBA" id="ARBA00022741"/>
    </source>
</evidence>
<proteinExistence type="inferred from homology"/>
<dbReference type="Gene3D" id="3.90.550.10">
    <property type="entry name" value="Spore Coat Polysaccharide Biosynthesis Protein SpsA, Chain A"/>
    <property type="match status" value="1"/>
</dbReference>
<feature type="binding site" evidence="8">
    <location>
        <position position="25"/>
    </location>
    <ligand>
        <name>GTP</name>
        <dbReference type="ChEBI" id="CHEBI:37565"/>
    </ligand>
</feature>
<keyword evidence="10" id="KW-0548">Nucleotidyltransferase</keyword>
<dbReference type="Proteomes" id="UP001418637">
    <property type="component" value="Unassembled WGS sequence"/>
</dbReference>
<dbReference type="GO" id="GO:0061603">
    <property type="term" value="F:molybdenum cofactor guanylyltransferase activity"/>
    <property type="evidence" value="ECO:0007669"/>
    <property type="project" value="UniProtKB-EC"/>
</dbReference>
<comment type="function">
    <text evidence="8">Transfers a GMP moiety from GTP to Mo-molybdopterin (Mo-MPT) cofactor (Moco or molybdenum cofactor) to form Mo-molybdopterin guanine dinucleotide (Mo-MGD) cofactor.</text>
</comment>
<dbReference type="EC" id="2.7.7.77" evidence="8"/>
<feature type="binding site" evidence="8">
    <location>
        <position position="106"/>
    </location>
    <ligand>
        <name>Mg(2+)</name>
        <dbReference type="ChEBI" id="CHEBI:18420"/>
    </ligand>
</feature>
<reference evidence="10 11" key="1">
    <citation type="submission" date="2024-04" db="EMBL/GenBank/DDBJ databases">
        <title>A novel species isolated from cricket.</title>
        <authorList>
            <person name="Wang H.-C."/>
        </authorList>
    </citation>
    <scope>NUCLEOTIDE SEQUENCE [LARGE SCALE GENOMIC DNA]</scope>
    <source>
        <strain evidence="10 11">WL0021</strain>
    </source>
</reference>
<evidence type="ECO:0000313" key="10">
    <source>
        <dbReference type="EMBL" id="MEN3931068.1"/>
    </source>
</evidence>
<dbReference type="InterPro" id="IPR013482">
    <property type="entry name" value="Molybde_CF_guanTrfase"/>
</dbReference>
<keyword evidence="5 8" id="KW-0460">Magnesium</keyword>
<protein>
    <recommendedName>
        <fullName evidence="8">Molybdenum cofactor guanylyltransferase</fullName>
        <shortName evidence="8">MoCo guanylyltransferase</shortName>
        <ecNumber evidence="8">2.7.7.77</ecNumber>
    </recommendedName>
    <alternativeName>
        <fullName evidence="8">GTP:molybdopterin guanylyltransferase</fullName>
    </alternativeName>
    <alternativeName>
        <fullName evidence="8">Mo-MPT guanylyltransferase</fullName>
    </alternativeName>
    <alternativeName>
        <fullName evidence="8">Molybdopterin guanylyltransferase</fullName>
    </alternativeName>
    <alternativeName>
        <fullName evidence="8">Molybdopterin-guanine dinucleotide synthase</fullName>
        <shortName evidence="8">MGD synthase</shortName>
    </alternativeName>
</protein>
<keyword evidence="6 8" id="KW-0342">GTP-binding</keyword>
<gene>
    <name evidence="8 10" type="primary">mobA</name>
    <name evidence="10" type="ORF">WJT86_08365</name>
</gene>
<comment type="cofactor">
    <cofactor evidence="8">
        <name>Mg(2+)</name>
        <dbReference type="ChEBI" id="CHEBI:18420"/>
    </cofactor>
</comment>
<keyword evidence="4 8" id="KW-0547">Nucleotide-binding</keyword>
<dbReference type="SUPFAM" id="SSF53448">
    <property type="entry name" value="Nucleotide-diphospho-sugar transferases"/>
    <property type="match status" value="1"/>
</dbReference>
<dbReference type="CDD" id="cd02503">
    <property type="entry name" value="MobA"/>
    <property type="match status" value="1"/>
</dbReference>
<organism evidence="10 11">
    <name type="scientific">Hohaiivirga grylli</name>
    <dbReference type="NCBI Taxonomy" id="3133970"/>
    <lineage>
        <taxon>Bacteria</taxon>
        <taxon>Pseudomonadati</taxon>
        <taxon>Pseudomonadota</taxon>
        <taxon>Alphaproteobacteria</taxon>
        <taxon>Hyphomicrobiales</taxon>
        <taxon>Methylobacteriaceae</taxon>
        <taxon>Hohaiivirga</taxon>
    </lineage>
</organism>
<dbReference type="PANTHER" id="PTHR19136:SF81">
    <property type="entry name" value="MOLYBDENUM COFACTOR GUANYLYLTRANSFERASE"/>
    <property type="match status" value="1"/>
</dbReference>
<dbReference type="InterPro" id="IPR025877">
    <property type="entry name" value="MobA-like_NTP_Trfase"/>
</dbReference>
<keyword evidence="2 8" id="KW-0808">Transferase</keyword>
<feature type="binding site" evidence="8">
    <location>
        <position position="71"/>
    </location>
    <ligand>
        <name>GTP</name>
        <dbReference type="ChEBI" id="CHEBI:37565"/>
    </ligand>
</feature>
<evidence type="ECO:0000256" key="6">
    <source>
        <dbReference type="ARBA" id="ARBA00023134"/>
    </source>
</evidence>
<evidence type="ECO:0000313" key="11">
    <source>
        <dbReference type="Proteomes" id="UP001418637"/>
    </source>
</evidence>
<dbReference type="InterPro" id="IPR029044">
    <property type="entry name" value="Nucleotide-diphossugar_trans"/>
</dbReference>
<comment type="caution">
    <text evidence="8">Lacks conserved residue(s) required for the propagation of feature annotation.</text>
</comment>
<comment type="caution">
    <text evidence="10">The sequence shown here is derived from an EMBL/GenBank/DDBJ whole genome shotgun (WGS) entry which is preliminary data.</text>
</comment>
<keyword evidence="1 8" id="KW-0963">Cytoplasm</keyword>
<dbReference type="Pfam" id="PF12804">
    <property type="entry name" value="NTP_transf_3"/>
    <property type="match status" value="1"/>
</dbReference>
<comment type="similarity">
    <text evidence="8">Belongs to the MobA family.</text>
</comment>
<comment type="domain">
    <text evidence="8">The N-terminal domain determines nucleotide recognition and specific binding, while the C-terminal domain determines the specific binding to the target protein.</text>
</comment>
<keyword evidence="3 8" id="KW-0479">Metal-binding</keyword>
<evidence type="ECO:0000256" key="3">
    <source>
        <dbReference type="ARBA" id="ARBA00022723"/>
    </source>
</evidence>
<keyword evidence="7 8" id="KW-0501">Molybdenum cofactor biosynthesis</keyword>
<dbReference type="EMBL" id="JBBYXI010000003">
    <property type="protein sequence ID" value="MEN3931068.1"/>
    <property type="molecule type" value="Genomic_DNA"/>
</dbReference>
<sequence>MPKLPETAGIILAGGRSSRMQGSDKALLPFGKVTFIENAVIRLSPQCHLILISSNSEDTSFRQFDCPIINDGPFLGRSPLAGIYAAMSWLGEHRPDIQWLTSIAVDTPFFPDDFVSRLHETQKTSGKLAVMAKSGGRQHPVNSLWSVKLISQLKQTLTENSHLSISRWLQERDCAEAVWDHSPIDPFMNINTPEEKRAIEQLLNKSAH</sequence>
<dbReference type="RefSeq" id="WP_346337109.1">
    <property type="nucleotide sequence ID" value="NZ_JBBYXI010000003.1"/>
</dbReference>
<evidence type="ECO:0000256" key="8">
    <source>
        <dbReference type="HAMAP-Rule" id="MF_00316"/>
    </source>
</evidence>
<comment type="subcellular location">
    <subcellularLocation>
        <location evidence="8">Cytoplasm</location>
    </subcellularLocation>
</comment>
<keyword evidence="11" id="KW-1185">Reference proteome</keyword>
<feature type="binding site" evidence="8">
    <location>
        <begin position="12"/>
        <end position="14"/>
    </location>
    <ligand>
        <name>GTP</name>
        <dbReference type="ChEBI" id="CHEBI:37565"/>
    </ligand>
</feature>
<evidence type="ECO:0000256" key="5">
    <source>
        <dbReference type="ARBA" id="ARBA00022842"/>
    </source>
</evidence>
<evidence type="ECO:0000259" key="9">
    <source>
        <dbReference type="Pfam" id="PF12804"/>
    </source>
</evidence>
<evidence type="ECO:0000256" key="1">
    <source>
        <dbReference type="ARBA" id="ARBA00022490"/>
    </source>
</evidence>
<accession>A0ABV0BJE0</accession>
<evidence type="ECO:0000256" key="7">
    <source>
        <dbReference type="ARBA" id="ARBA00023150"/>
    </source>
</evidence>
<dbReference type="PANTHER" id="PTHR19136">
    <property type="entry name" value="MOLYBDENUM COFACTOR GUANYLYLTRANSFERASE"/>
    <property type="match status" value="1"/>
</dbReference>
<comment type="catalytic activity">
    <reaction evidence="8">
        <text>Mo-molybdopterin + GTP + H(+) = Mo-molybdopterin guanine dinucleotide + diphosphate</text>
        <dbReference type="Rhea" id="RHEA:34243"/>
        <dbReference type="ChEBI" id="CHEBI:15378"/>
        <dbReference type="ChEBI" id="CHEBI:33019"/>
        <dbReference type="ChEBI" id="CHEBI:37565"/>
        <dbReference type="ChEBI" id="CHEBI:71302"/>
        <dbReference type="ChEBI" id="CHEBI:71310"/>
        <dbReference type="EC" id="2.7.7.77"/>
    </reaction>
</comment>
<feature type="binding site" evidence="8">
    <location>
        <position position="106"/>
    </location>
    <ligand>
        <name>GTP</name>
        <dbReference type="ChEBI" id="CHEBI:37565"/>
    </ligand>
</feature>
<evidence type="ECO:0000256" key="2">
    <source>
        <dbReference type="ARBA" id="ARBA00022679"/>
    </source>
</evidence>
<name>A0ABV0BJE0_9HYPH</name>
<comment type="subunit">
    <text evidence="8">Monomer.</text>
</comment>